<accession>A0ABR3WE16</accession>
<keyword evidence="3" id="KW-1185">Reference proteome</keyword>
<dbReference type="InterPro" id="IPR023296">
    <property type="entry name" value="Glyco_hydro_beta-prop_sf"/>
</dbReference>
<dbReference type="EMBL" id="JAWRVE010000097">
    <property type="protein sequence ID" value="KAL1859652.1"/>
    <property type="molecule type" value="Genomic_DNA"/>
</dbReference>
<organism evidence="2 3">
    <name type="scientific">Diaporthe australafricana</name>
    <dbReference type="NCBI Taxonomy" id="127596"/>
    <lineage>
        <taxon>Eukaryota</taxon>
        <taxon>Fungi</taxon>
        <taxon>Dikarya</taxon>
        <taxon>Ascomycota</taxon>
        <taxon>Pezizomycotina</taxon>
        <taxon>Sordariomycetes</taxon>
        <taxon>Sordariomycetidae</taxon>
        <taxon>Diaporthales</taxon>
        <taxon>Diaporthaceae</taxon>
        <taxon>Diaporthe</taxon>
    </lineage>
</organism>
<name>A0ABR3WE16_9PEZI</name>
<reference evidence="2 3" key="1">
    <citation type="journal article" date="2024" name="IMA Fungus">
        <title>IMA Genome - F19 : A genome assembly and annotation guide to empower mycologists, including annotated draft genome sequences of Ceratocystis pirilliformis, Diaporthe australafricana, Fusarium ophioides, Paecilomyces lecythidis, and Sporothrix stenoceras.</title>
        <authorList>
            <person name="Aylward J."/>
            <person name="Wilson A.M."/>
            <person name="Visagie C.M."/>
            <person name="Spraker J."/>
            <person name="Barnes I."/>
            <person name="Buitendag C."/>
            <person name="Ceriani C."/>
            <person name="Del Mar Angel L."/>
            <person name="du Plessis D."/>
            <person name="Fuchs T."/>
            <person name="Gasser K."/>
            <person name="Kramer D."/>
            <person name="Li W."/>
            <person name="Munsamy K."/>
            <person name="Piso A."/>
            <person name="Price J.L."/>
            <person name="Sonnekus B."/>
            <person name="Thomas C."/>
            <person name="van der Nest A."/>
            <person name="van Dijk A."/>
            <person name="van Heerden A."/>
            <person name="van Vuuren N."/>
            <person name="Yilmaz N."/>
            <person name="Duong T.A."/>
            <person name="van der Merwe N.A."/>
            <person name="Wingfield M.J."/>
            <person name="Wingfield B.D."/>
        </authorList>
    </citation>
    <scope>NUCLEOTIDE SEQUENCE [LARGE SCALE GENOMIC DNA]</scope>
    <source>
        <strain evidence="2 3">CMW 18300</strain>
    </source>
</reference>
<feature type="chain" id="PRO_5046224408" evidence="1">
    <location>
        <begin position="18"/>
        <end position="534"/>
    </location>
</feature>
<dbReference type="Proteomes" id="UP001583177">
    <property type="component" value="Unassembled WGS sequence"/>
</dbReference>
<protein>
    <submittedName>
        <fullName evidence="2">Uncharacterized protein</fullName>
    </submittedName>
</protein>
<dbReference type="PANTHER" id="PTHR22925">
    <property type="entry name" value="GLYCOSYL HYDROLASE 43 FAMILY MEMBER"/>
    <property type="match status" value="1"/>
</dbReference>
<evidence type="ECO:0000256" key="1">
    <source>
        <dbReference type="SAM" id="SignalP"/>
    </source>
</evidence>
<evidence type="ECO:0000313" key="3">
    <source>
        <dbReference type="Proteomes" id="UP001583177"/>
    </source>
</evidence>
<keyword evidence="1" id="KW-0732">Signal</keyword>
<feature type="signal peptide" evidence="1">
    <location>
        <begin position="1"/>
        <end position="17"/>
    </location>
</feature>
<sequence>MGVILAILALGAICALAQTSYFDMTFSNKHRYYFDNDGNAIDSVNGKISWIDDQYFRIASPSVFDINDPVNAEACAGIFGGCGRPKVIFNELTKKFVFYGFGSKGFGTPGIPVFTSDTLTSDYKFMGNMIQGRWESGFGAEDLSLAIIDGKGYVIWTSFNMTSTIIDGTLGSIWPPFLQTVLIQQLTDDFLNGTGDAFPVIQDGGSFPVMPNSPNLIDGQVESPDLIKRGDTLYMIGSSTCAFCNGTLTLAYRANSIQGPWVLQIVDSGDTCGGQAMGVMTIPPPPGSDDSAYIYQADTFSSAPTGSSFVSGAGHSMWSLGFEPDGSISPIDCAEDAKFTFKAARSPRNVSTTGLATNATDGSGNFADYYSESGWPASNFYQTWTASKTGALTEVGVNLAANNPNVNMTIVVFRYPDEAALLEPFFKWEALGDHEVNSAPEANEVSKRHRVVRIQLNATVTQGDRLGLGLVSGPITNPDSSPWSYLLTDITNETTDHKLYATNRGRVSLGGQNGTVSPVFAYTNKELKWYALVD</sequence>
<proteinExistence type="predicted"/>
<gene>
    <name evidence="2" type="ORF">Daus18300_009517</name>
</gene>
<dbReference type="PANTHER" id="PTHR22925:SF3">
    <property type="entry name" value="GLYCOSYL HYDROLASE FAMILY PROTEIN 43"/>
    <property type="match status" value="1"/>
</dbReference>
<dbReference type="SUPFAM" id="SSF75005">
    <property type="entry name" value="Arabinanase/levansucrase/invertase"/>
    <property type="match status" value="1"/>
</dbReference>
<dbReference type="Gene3D" id="2.115.10.20">
    <property type="entry name" value="Glycosyl hydrolase domain, family 43"/>
    <property type="match status" value="1"/>
</dbReference>
<comment type="caution">
    <text evidence="2">The sequence shown here is derived from an EMBL/GenBank/DDBJ whole genome shotgun (WGS) entry which is preliminary data.</text>
</comment>
<evidence type="ECO:0000313" key="2">
    <source>
        <dbReference type="EMBL" id="KAL1859652.1"/>
    </source>
</evidence>